<name>A0A6J4IEF2_9CYAN</name>
<evidence type="ECO:0000313" key="1">
    <source>
        <dbReference type="EMBL" id="CAA9248043.1"/>
    </source>
</evidence>
<dbReference type="Gene3D" id="3.50.50.60">
    <property type="entry name" value="FAD/NAD(P)-binding domain"/>
    <property type="match status" value="1"/>
</dbReference>
<dbReference type="InterPro" id="IPR036188">
    <property type="entry name" value="FAD/NAD-bd_sf"/>
</dbReference>
<dbReference type="PANTHER" id="PTHR43422:SF3">
    <property type="entry name" value="THIAMINE THIAZOLE SYNTHASE"/>
    <property type="match status" value="1"/>
</dbReference>
<dbReference type="PANTHER" id="PTHR43422">
    <property type="entry name" value="THIAMINE THIAZOLE SYNTHASE"/>
    <property type="match status" value="1"/>
</dbReference>
<dbReference type="AlphaFoldDB" id="A0A6J4IEF2"/>
<proteinExistence type="predicted"/>
<accession>A0A6J4IEF2</accession>
<gene>
    <name evidence="1" type="ORF">AVDCRST_MAG92-1871</name>
</gene>
<sequence>MMHLMTNPIAASSRRAIVIGSSMAGLLATRVLLDHFAEVVLIERDDVSLPLQSRSGVPQSPHAHVLLTQGQRLLEQLFPGLAAELTDAGAPTVEWTADWLMMGRWKWMPRCASDLSGRACSRTLLEGLIRQRLLASPNLKLFTGCQVEGLLSSPESDQVTGVKLHWRKAANSIESLDAALVVDATGRNSTLPNWLASMGYDAPPETVINAFLGYASRWYQRPKNLEADWQGITISAVEGITSRGGVLYPIEGDRWIVTLGGVGRDYPPTDEAGFLEFARSLRVPLLYDLLKDAQPLSPIYSYRRTENCWRHYERLQRLPDGIVAIGDAVCVFNPVYGQGMTTAALGAITLDRCLKQSQLPKGFPLRFHKQLAQILKTPWLMATGEDSRWSTTVGAKPGRSDRWVQKYLDRVTVLMQDNPVLLKTFAEVVHMVKPPTVLFAPNIVLQVLASYGKRLPTEIKVTEIGRQTSTGATVQR</sequence>
<dbReference type="EMBL" id="CADCTM010000278">
    <property type="protein sequence ID" value="CAA9248043.1"/>
    <property type="molecule type" value="Genomic_DNA"/>
</dbReference>
<dbReference type="SUPFAM" id="SSF51905">
    <property type="entry name" value="FAD/NAD(P)-binding domain"/>
    <property type="match status" value="1"/>
</dbReference>
<reference evidence="1" key="1">
    <citation type="submission" date="2020-02" db="EMBL/GenBank/DDBJ databases">
        <authorList>
            <person name="Meier V. D."/>
        </authorList>
    </citation>
    <scope>NUCLEOTIDE SEQUENCE</scope>
    <source>
        <strain evidence="1">AVDCRST_MAG92</strain>
    </source>
</reference>
<organism evidence="1">
    <name type="scientific">uncultured Coleofasciculus sp</name>
    <dbReference type="NCBI Taxonomy" id="1267456"/>
    <lineage>
        <taxon>Bacteria</taxon>
        <taxon>Bacillati</taxon>
        <taxon>Cyanobacteriota</taxon>
        <taxon>Cyanophyceae</taxon>
        <taxon>Coleofasciculales</taxon>
        <taxon>Coleofasciculaceae</taxon>
        <taxon>Coleofasciculus</taxon>
        <taxon>environmental samples</taxon>
    </lineage>
</organism>
<protein>
    <submittedName>
        <fullName evidence="1">Putative secreted protein</fullName>
    </submittedName>
</protein>